<evidence type="ECO:0000313" key="2">
    <source>
        <dbReference type="Proteomes" id="UP000310200"/>
    </source>
</evidence>
<evidence type="ECO:0000313" key="1">
    <source>
        <dbReference type="EMBL" id="TGZ51393.1"/>
    </source>
</evidence>
<keyword evidence="2" id="KW-1185">Reference proteome</keyword>
<reference evidence="1 2" key="1">
    <citation type="journal article" date="2019" name="Philos. Trans. R. Soc. Lond., B, Biol. Sci.">
        <title>Ant behaviour and brain gene expression of defending hosts depend on the ecological success of the intruding social parasite.</title>
        <authorList>
            <person name="Kaur R."/>
            <person name="Stoldt M."/>
            <person name="Jongepier E."/>
            <person name="Feldmeyer B."/>
            <person name="Menzel F."/>
            <person name="Bornberg-Bauer E."/>
            <person name="Foitzik S."/>
        </authorList>
    </citation>
    <scope>NUCLEOTIDE SEQUENCE [LARGE SCALE GENOMIC DNA]</scope>
    <source>
        <tissue evidence="1">Whole body</tissue>
    </source>
</reference>
<dbReference type="AlphaFoldDB" id="A0A4S2KNN5"/>
<gene>
    <name evidence="1" type="ORF">DBV15_09187</name>
</gene>
<proteinExistence type="predicted"/>
<accession>A0A4S2KNN5</accession>
<dbReference type="Proteomes" id="UP000310200">
    <property type="component" value="Unassembled WGS sequence"/>
</dbReference>
<protein>
    <submittedName>
        <fullName evidence="1">Uncharacterized protein</fullName>
    </submittedName>
</protein>
<sequence>MRERRVLCNLSFGVFCVWHPGPLHAALLPRKLLYQECYCPQEEDIMDSGPLGSCKGPHGVPTKSSRRQQVLAFGILGKGTAEGRNFGAWSGEMVIADRFVLIGVTPLFFIRWR</sequence>
<dbReference type="EMBL" id="QBLH01001684">
    <property type="protein sequence ID" value="TGZ51393.1"/>
    <property type="molecule type" value="Genomic_DNA"/>
</dbReference>
<organism evidence="1 2">
    <name type="scientific">Temnothorax longispinosus</name>
    <dbReference type="NCBI Taxonomy" id="300112"/>
    <lineage>
        <taxon>Eukaryota</taxon>
        <taxon>Metazoa</taxon>
        <taxon>Ecdysozoa</taxon>
        <taxon>Arthropoda</taxon>
        <taxon>Hexapoda</taxon>
        <taxon>Insecta</taxon>
        <taxon>Pterygota</taxon>
        <taxon>Neoptera</taxon>
        <taxon>Endopterygota</taxon>
        <taxon>Hymenoptera</taxon>
        <taxon>Apocrita</taxon>
        <taxon>Aculeata</taxon>
        <taxon>Formicoidea</taxon>
        <taxon>Formicidae</taxon>
        <taxon>Myrmicinae</taxon>
        <taxon>Temnothorax</taxon>
    </lineage>
</organism>
<name>A0A4S2KNN5_9HYME</name>
<comment type="caution">
    <text evidence="1">The sequence shown here is derived from an EMBL/GenBank/DDBJ whole genome shotgun (WGS) entry which is preliminary data.</text>
</comment>